<sequence>MNFFEKLKLLKKNNATEMNYKMLFQNIIKGIYLSVFLIIILICVFFPKIEYANKSLCANFLSPWVLMFLGTIFFAVVYTVANCFNFKNSKKTMIVVSILFFFLNLFCVYNYYFYTGWDSSELINFSNSYIHHQNANDYQWYFSRYPNNLFLAEIFSIIRFVAHNIGFHDYEYFAILTVQCFLNAVTGYLLFHIIKYLFDDTKISLFGYVVYVLLAGISPWISIPYSDSMALIFPTLILYLYIHNKKKNSMLVWFFIGLCSTVGYKIKPQTFIVFIAVILVETFCVAGKRELKKSFLNDLIAIFGAFMGLCIIKVGISAMNFPVDKNMSFGIAHYFMMGMNPADMGNFSDKDVEFSASFSTCAERNAADLYVAINRIKNMHVLGLVQQFARKILSNYYNGTFSWAAEGGFFLEVFPPKATPICEFLRGLYYTGQYGDIGKYYILWSNFEQMIWLTIIFLNVFAWHATKNNRVCVIMLSILGLTLFELIFEARARYLFTYIPLYIILSLYGFQYIRSRLNTFRERYKRSER</sequence>
<feature type="transmembrane region" description="Helical" evidence="1">
    <location>
        <begin position="441"/>
        <end position="464"/>
    </location>
</feature>
<reference evidence="2 3" key="1">
    <citation type="submission" date="2018-03" db="EMBL/GenBank/DDBJ databases">
        <title>Lachnoclostridium SNUG30386 gen.nov., sp.nov., isolated from human faeces.</title>
        <authorList>
            <person name="Seo B."/>
            <person name="Jeon K."/>
            <person name="Ko G."/>
        </authorList>
    </citation>
    <scope>NUCLEOTIDE SEQUENCE [LARGE SCALE GENOMIC DNA]</scope>
    <source>
        <strain evidence="2 3">SNUG30386</strain>
    </source>
</reference>
<proteinExistence type="predicted"/>
<evidence type="ECO:0000313" key="3">
    <source>
        <dbReference type="Proteomes" id="UP000241048"/>
    </source>
</evidence>
<feature type="transmembrane region" description="Helical" evidence="1">
    <location>
        <begin position="203"/>
        <end position="221"/>
    </location>
</feature>
<evidence type="ECO:0000256" key="1">
    <source>
        <dbReference type="SAM" id="Phobius"/>
    </source>
</evidence>
<feature type="transmembrane region" description="Helical" evidence="1">
    <location>
        <begin position="494"/>
        <end position="513"/>
    </location>
</feature>
<feature type="transmembrane region" description="Helical" evidence="1">
    <location>
        <begin position="93"/>
        <end position="112"/>
    </location>
</feature>
<keyword evidence="3" id="KW-1185">Reference proteome</keyword>
<evidence type="ECO:0008006" key="4">
    <source>
        <dbReference type="Google" id="ProtNLM"/>
    </source>
</evidence>
<keyword evidence="1" id="KW-1133">Transmembrane helix</keyword>
<dbReference type="EMBL" id="PYLO01000002">
    <property type="protein sequence ID" value="PST37832.1"/>
    <property type="molecule type" value="Genomic_DNA"/>
</dbReference>
<evidence type="ECO:0000313" key="2">
    <source>
        <dbReference type="EMBL" id="PST37832.1"/>
    </source>
</evidence>
<keyword evidence="1" id="KW-0812">Transmembrane</keyword>
<accession>A0A2T3FRC4</accession>
<organism evidence="2 3">
    <name type="scientific">Clostridium fessum</name>
    <dbReference type="NCBI Taxonomy" id="2126740"/>
    <lineage>
        <taxon>Bacteria</taxon>
        <taxon>Bacillati</taxon>
        <taxon>Bacillota</taxon>
        <taxon>Clostridia</taxon>
        <taxon>Eubacteriales</taxon>
        <taxon>Clostridiaceae</taxon>
        <taxon>Clostridium</taxon>
    </lineage>
</organism>
<feature type="transmembrane region" description="Helical" evidence="1">
    <location>
        <begin position="61"/>
        <end position="81"/>
    </location>
</feature>
<feature type="transmembrane region" description="Helical" evidence="1">
    <location>
        <begin position="270"/>
        <end position="287"/>
    </location>
</feature>
<dbReference type="RefSeq" id="WP_107000863.1">
    <property type="nucleotide sequence ID" value="NZ_DBFBUD010000194.1"/>
</dbReference>
<dbReference type="Proteomes" id="UP000241048">
    <property type="component" value="Unassembled WGS sequence"/>
</dbReference>
<comment type="caution">
    <text evidence="2">The sequence shown here is derived from an EMBL/GenBank/DDBJ whole genome shotgun (WGS) entry which is preliminary data.</text>
</comment>
<name>A0A2T3FRC4_9CLOT</name>
<dbReference type="AlphaFoldDB" id="A0A2T3FRC4"/>
<feature type="transmembrane region" description="Helical" evidence="1">
    <location>
        <begin position="227"/>
        <end position="242"/>
    </location>
</feature>
<feature type="transmembrane region" description="Helical" evidence="1">
    <location>
        <begin position="172"/>
        <end position="191"/>
    </location>
</feature>
<feature type="transmembrane region" description="Helical" evidence="1">
    <location>
        <begin position="249"/>
        <end position="264"/>
    </location>
</feature>
<feature type="transmembrane region" description="Helical" evidence="1">
    <location>
        <begin position="299"/>
        <end position="319"/>
    </location>
</feature>
<keyword evidence="1" id="KW-0472">Membrane</keyword>
<feature type="transmembrane region" description="Helical" evidence="1">
    <location>
        <begin position="471"/>
        <end position="488"/>
    </location>
</feature>
<gene>
    <name evidence="2" type="ORF">C7U56_08210</name>
</gene>
<protein>
    <recommendedName>
        <fullName evidence="4">Glycosyltransferase RgtA/B/C/D-like domain-containing protein</fullName>
    </recommendedName>
</protein>
<feature type="transmembrane region" description="Helical" evidence="1">
    <location>
        <begin position="30"/>
        <end position="49"/>
    </location>
</feature>